<name>A0A410PV57_9FIRM</name>
<dbReference type="EMBL" id="CP035281">
    <property type="protein sequence ID" value="QAT42827.1"/>
    <property type="molecule type" value="Genomic_DNA"/>
</dbReference>
<dbReference type="KEGG" id="amij:EQM06_06035"/>
<accession>A0A410PV57</accession>
<dbReference type="RefSeq" id="WP_128745476.1">
    <property type="nucleotide sequence ID" value="NZ_CP035281.1"/>
</dbReference>
<dbReference type="OrthoDB" id="9780488at2"/>
<protein>
    <submittedName>
        <fullName evidence="2">DUF2344 domain-containing protein</fullName>
    </submittedName>
</protein>
<feature type="domain" description="DUF2344" evidence="1">
    <location>
        <begin position="3"/>
        <end position="193"/>
    </location>
</feature>
<dbReference type="NCBIfam" id="TIGR03936">
    <property type="entry name" value="sam_1_link_chp"/>
    <property type="match status" value="1"/>
</dbReference>
<keyword evidence="3" id="KW-1185">Reference proteome</keyword>
<dbReference type="InterPro" id="IPR018768">
    <property type="entry name" value="DUF2344"/>
</dbReference>
<dbReference type="Pfam" id="PF10105">
    <property type="entry name" value="DUF2344"/>
    <property type="match status" value="1"/>
</dbReference>
<sequence length="228" mass="26099">MAKYVLKFSKEGYFKYTSHLDLLRFFKRSFKRAGIKLDYSHGFNPHPKMGFAQPLSLGYSSIYELLEFETIQEILTDEIKDKLKPLMPEGLAILDCAEYKQEGKSLAALTEAAEYVIGIPLAREALGGKSCEELRDQFLSQEHIFVKKKQKKSKEFIDLDIKPKIMALNFSHGDDQLILVTTLDAGSESNLSPELLIHAVLLFLRAEVSRYDIEVMRKKLLFSNHFSI</sequence>
<organism evidence="2 3">
    <name type="scientific">Aminipila luticellarii</name>
    <dbReference type="NCBI Taxonomy" id="2507160"/>
    <lineage>
        <taxon>Bacteria</taxon>
        <taxon>Bacillati</taxon>
        <taxon>Bacillota</taxon>
        <taxon>Clostridia</taxon>
        <taxon>Peptostreptococcales</taxon>
        <taxon>Anaerovoracaceae</taxon>
        <taxon>Aminipila</taxon>
    </lineage>
</organism>
<proteinExistence type="predicted"/>
<evidence type="ECO:0000313" key="3">
    <source>
        <dbReference type="Proteomes" id="UP000287601"/>
    </source>
</evidence>
<evidence type="ECO:0000313" key="2">
    <source>
        <dbReference type="EMBL" id="QAT42827.1"/>
    </source>
</evidence>
<reference evidence="2 3" key="1">
    <citation type="submission" date="2019-01" db="EMBL/GenBank/DDBJ databases">
        <title>Draft genomes of a novel of Aminipila strains.</title>
        <authorList>
            <person name="Ma S."/>
        </authorList>
    </citation>
    <scope>NUCLEOTIDE SEQUENCE [LARGE SCALE GENOMIC DNA]</scope>
    <source>
        <strain evidence="3">JN-39</strain>
    </source>
</reference>
<gene>
    <name evidence="2" type="ORF">EQM06_06035</name>
</gene>
<evidence type="ECO:0000259" key="1">
    <source>
        <dbReference type="Pfam" id="PF10105"/>
    </source>
</evidence>
<dbReference type="Proteomes" id="UP000287601">
    <property type="component" value="Chromosome"/>
</dbReference>
<dbReference type="AlphaFoldDB" id="A0A410PV57"/>